<reference evidence="2" key="1">
    <citation type="submission" date="2020-10" db="EMBL/GenBank/DDBJ databases">
        <title>The Whole-Genome Sequence of Metschnikowia persimmonesis, a Novel Endophytic Yeast Species Isolated from Medicinal Plant Diospyros kaki Thumb.</title>
        <authorList>
            <person name="Rahmat E."/>
            <person name="Kang Y."/>
        </authorList>
    </citation>
    <scope>NUCLEOTIDE SEQUENCE</scope>
    <source>
        <strain evidence="2">KIOM G15050</strain>
    </source>
</reference>
<name>A0A8H7GLC0_9ASCO</name>
<evidence type="ECO:0000256" key="1">
    <source>
        <dbReference type="SAM" id="SignalP"/>
    </source>
</evidence>
<feature type="signal peptide" evidence="1">
    <location>
        <begin position="1"/>
        <end position="19"/>
    </location>
</feature>
<gene>
    <name evidence="2" type="ORF">HF325_006190</name>
</gene>
<dbReference type="AlphaFoldDB" id="A0A8H7GLC0"/>
<keyword evidence="1" id="KW-0732">Signal</keyword>
<evidence type="ECO:0000313" key="3">
    <source>
        <dbReference type="Proteomes" id="UP000649328"/>
    </source>
</evidence>
<dbReference type="EMBL" id="JACBPP010000009">
    <property type="protein sequence ID" value="KAF7999514.1"/>
    <property type="molecule type" value="Genomic_DNA"/>
</dbReference>
<evidence type="ECO:0000313" key="2">
    <source>
        <dbReference type="EMBL" id="KAF7999514.1"/>
    </source>
</evidence>
<accession>A0A8H7GLC0</accession>
<sequence length="336" mass="37650">MLHAQNASVLTLLPSLANGLLTQVSRLERVLNFIDDEVAVLRYNQQKLDRLLHIKKQLQEIEKPAHNSVVNVDAEKTLLLAYAFGEQYAPALALLTGRQISVQVWGTQLIEPTRESLDRFFESHEIDVPIFVQVSKEPVVEEKEAVMDVNPFLQLRTMLADLGLLMNLSDFTLVKADAVKTASEKASVKESICEEIGRGSEKQNESDQASPELGINIEPRNLTCESKHDQVNRPDLENPNKVMVDLNMWYCSCLDFTKKSYVTHDKSWLDIMHSTDGSSTIAKFVQNAPCKLPATLPICKHLLAVVLLACNWTVSVDAGLVNAYWVQDEAIQVKIL</sequence>
<organism evidence="2 3">
    <name type="scientific">Metschnikowia pulcherrima</name>
    <dbReference type="NCBI Taxonomy" id="27326"/>
    <lineage>
        <taxon>Eukaryota</taxon>
        <taxon>Fungi</taxon>
        <taxon>Dikarya</taxon>
        <taxon>Ascomycota</taxon>
        <taxon>Saccharomycotina</taxon>
        <taxon>Pichiomycetes</taxon>
        <taxon>Metschnikowiaceae</taxon>
        <taxon>Metschnikowia</taxon>
    </lineage>
</organism>
<evidence type="ECO:0008006" key="4">
    <source>
        <dbReference type="Google" id="ProtNLM"/>
    </source>
</evidence>
<dbReference type="Proteomes" id="UP000649328">
    <property type="component" value="Unassembled WGS sequence"/>
</dbReference>
<comment type="caution">
    <text evidence="2">The sequence shown here is derived from an EMBL/GenBank/DDBJ whole genome shotgun (WGS) entry which is preliminary data.</text>
</comment>
<protein>
    <recommendedName>
        <fullName evidence="4">SWIM-type domain-containing protein</fullName>
    </recommendedName>
</protein>
<dbReference type="OrthoDB" id="4077205at2759"/>
<keyword evidence="3" id="KW-1185">Reference proteome</keyword>
<feature type="chain" id="PRO_5034551479" description="SWIM-type domain-containing protein" evidence="1">
    <location>
        <begin position="20"/>
        <end position="336"/>
    </location>
</feature>
<proteinExistence type="predicted"/>